<proteinExistence type="predicted"/>
<sequence>MREIKLTPTEFYRFRKVAFMFGVLFMCSIANTMYTVEAEDEALEQLGY</sequence>
<name>A0A7S9STV0_9VIRU</name>
<protein>
    <submittedName>
        <fullName evidence="1">Uncharacterized protein</fullName>
    </submittedName>
</protein>
<evidence type="ECO:0000313" key="1">
    <source>
        <dbReference type="EMBL" id="QPI16399.1"/>
    </source>
</evidence>
<gene>
    <name evidence="1" type="ORF">NIOZUU157_00290</name>
</gene>
<organism evidence="1">
    <name type="scientific">Virus NIOZ-UU157</name>
    <dbReference type="NCBI Taxonomy" id="2763269"/>
    <lineage>
        <taxon>Viruses</taxon>
    </lineage>
</organism>
<reference evidence="1" key="1">
    <citation type="submission" date="2020-08" db="EMBL/GenBank/DDBJ databases">
        <title>Bridging the membrane lipid divide: bacteria of the FCB group superphylum have the potential to synthesize archaeal ether lipids.</title>
        <authorList>
            <person name="Villanueva L."/>
            <person name="von Meijenfeldt F.A.B."/>
            <person name="Westbye A.B."/>
            <person name="Yadav S."/>
            <person name="Hopmans E.C."/>
            <person name="Dutilh B.E."/>
            <person name="Sinninghe Damste J.S."/>
        </authorList>
    </citation>
    <scope>NUCLEOTIDE SEQUENCE</scope>
    <source>
        <strain evidence="1">NIOZ-UU157</strain>
    </source>
</reference>
<dbReference type="EMBL" id="MW030560">
    <property type="protein sequence ID" value="QPI16399.1"/>
    <property type="molecule type" value="Genomic_DNA"/>
</dbReference>
<accession>A0A7S9STV0</accession>